<reference evidence="2" key="2">
    <citation type="submission" date="2017-02" db="EMBL/GenBank/DDBJ databases">
        <title>Sunflower complete genome.</title>
        <authorList>
            <person name="Langlade N."/>
            <person name="Munos S."/>
        </authorList>
    </citation>
    <scope>NUCLEOTIDE SEQUENCE [LARGE SCALE GENOMIC DNA]</scope>
    <source>
        <tissue evidence="2">Leaves</tissue>
    </source>
</reference>
<evidence type="ECO:0000313" key="2">
    <source>
        <dbReference type="EMBL" id="OTF87174.1"/>
    </source>
</evidence>
<evidence type="ECO:0000313" key="1">
    <source>
        <dbReference type="EMBL" id="KAF5780824.1"/>
    </source>
</evidence>
<dbReference type="InParanoid" id="A0A251RTI3"/>
<accession>A0A251RTI3</accession>
<dbReference type="EMBL" id="CM007906">
    <property type="protein sequence ID" value="OTF87174.1"/>
    <property type="molecule type" value="Genomic_DNA"/>
</dbReference>
<keyword evidence="3" id="KW-1185">Reference proteome</keyword>
<name>A0A251RTI3_HELAN</name>
<proteinExistence type="predicted"/>
<organism evidence="2 3">
    <name type="scientific">Helianthus annuus</name>
    <name type="common">Common sunflower</name>
    <dbReference type="NCBI Taxonomy" id="4232"/>
    <lineage>
        <taxon>Eukaryota</taxon>
        <taxon>Viridiplantae</taxon>
        <taxon>Streptophyta</taxon>
        <taxon>Embryophyta</taxon>
        <taxon>Tracheophyta</taxon>
        <taxon>Spermatophyta</taxon>
        <taxon>Magnoliopsida</taxon>
        <taxon>eudicotyledons</taxon>
        <taxon>Gunneridae</taxon>
        <taxon>Pentapetalae</taxon>
        <taxon>asterids</taxon>
        <taxon>campanulids</taxon>
        <taxon>Asterales</taxon>
        <taxon>Asteraceae</taxon>
        <taxon>Asteroideae</taxon>
        <taxon>Heliantheae alliance</taxon>
        <taxon>Heliantheae</taxon>
        <taxon>Helianthus</taxon>
    </lineage>
</organism>
<dbReference type="EMBL" id="MNCJ02000326">
    <property type="protein sequence ID" value="KAF5780824.1"/>
    <property type="molecule type" value="Genomic_DNA"/>
</dbReference>
<protein>
    <submittedName>
        <fullName evidence="2">Uncharacterized protein</fullName>
    </submittedName>
</protein>
<dbReference type="AlphaFoldDB" id="A0A251RTI3"/>
<dbReference type="Gramene" id="mRNA:HanXRQr2_Chr11g0476351">
    <property type="protein sequence ID" value="mRNA:HanXRQr2_Chr11g0476351"/>
    <property type="gene ID" value="HanXRQr2_Chr11g0476351"/>
</dbReference>
<sequence length="89" mass="10357">MFLVLHFGTGDDNFCLQKKMFHNHVVAHACSSATPPVTGKAADVMLLERLQRNELLRDHYVKTKLFTTELMVSVKPFTRYHFMHFNHLP</sequence>
<dbReference type="Proteomes" id="UP000215914">
    <property type="component" value="Chromosome 17"/>
</dbReference>
<reference evidence="1 3" key="1">
    <citation type="journal article" date="2017" name="Nature">
        <title>The sunflower genome provides insights into oil metabolism, flowering and Asterid evolution.</title>
        <authorList>
            <person name="Badouin H."/>
            <person name="Gouzy J."/>
            <person name="Grassa C.J."/>
            <person name="Murat F."/>
            <person name="Staton S.E."/>
            <person name="Cottret L."/>
            <person name="Lelandais-Briere C."/>
            <person name="Owens G.L."/>
            <person name="Carrere S."/>
            <person name="Mayjonade B."/>
            <person name="Legrand L."/>
            <person name="Gill N."/>
            <person name="Kane N.C."/>
            <person name="Bowers J.E."/>
            <person name="Hubner S."/>
            <person name="Bellec A."/>
            <person name="Berard A."/>
            <person name="Berges H."/>
            <person name="Blanchet N."/>
            <person name="Boniface M.C."/>
            <person name="Brunel D."/>
            <person name="Catrice O."/>
            <person name="Chaidir N."/>
            <person name="Claudel C."/>
            <person name="Donnadieu C."/>
            <person name="Faraut T."/>
            <person name="Fievet G."/>
            <person name="Helmstetter N."/>
            <person name="King M."/>
            <person name="Knapp S.J."/>
            <person name="Lai Z."/>
            <person name="Le Paslier M.C."/>
            <person name="Lippi Y."/>
            <person name="Lorenzon L."/>
            <person name="Mandel J.R."/>
            <person name="Marage G."/>
            <person name="Marchand G."/>
            <person name="Marquand E."/>
            <person name="Bret-Mestries E."/>
            <person name="Morien E."/>
            <person name="Nambeesan S."/>
            <person name="Nguyen T."/>
            <person name="Pegot-Espagnet P."/>
            <person name="Pouilly N."/>
            <person name="Raftis F."/>
            <person name="Sallet E."/>
            <person name="Schiex T."/>
            <person name="Thomas J."/>
            <person name="Vandecasteele C."/>
            <person name="Vares D."/>
            <person name="Vear F."/>
            <person name="Vautrin S."/>
            <person name="Crespi M."/>
            <person name="Mangin B."/>
            <person name="Burke J.M."/>
            <person name="Salse J."/>
            <person name="Munos S."/>
            <person name="Vincourt P."/>
            <person name="Rieseberg L.H."/>
            <person name="Langlade N.B."/>
        </authorList>
    </citation>
    <scope>NUCLEOTIDE SEQUENCE [LARGE SCALE GENOMIC DNA]</scope>
    <source>
        <strain evidence="3">cv. SF193</strain>
        <tissue evidence="1">Leaves</tissue>
    </source>
</reference>
<gene>
    <name evidence="2" type="ORF">HannXRQ_Chr17g0558891</name>
    <name evidence="1" type="ORF">HanXRQr2_Chr11g0476351</name>
</gene>
<reference evidence="1" key="3">
    <citation type="submission" date="2020-06" db="EMBL/GenBank/DDBJ databases">
        <title>Helianthus annuus Genome sequencing and assembly Release 2.</title>
        <authorList>
            <person name="Gouzy J."/>
            <person name="Langlade N."/>
            <person name="Munos S."/>
        </authorList>
    </citation>
    <scope>NUCLEOTIDE SEQUENCE</scope>
    <source>
        <tissue evidence="1">Leaves</tissue>
    </source>
</reference>
<evidence type="ECO:0000313" key="3">
    <source>
        <dbReference type="Proteomes" id="UP000215914"/>
    </source>
</evidence>